<feature type="compositionally biased region" description="Gly residues" evidence="1">
    <location>
        <begin position="293"/>
        <end position="304"/>
    </location>
</feature>
<dbReference type="InterPro" id="IPR038332">
    <property type="entry name" value="PPE_sf"/>
</dbReference>
<protein>
    <recommendedName>
        <fullName evidence="4">PPE domain-containing protein</fullName>
    </recommendedName>
</protein>
<proteinExistence type="predicted"/>
<evidence type="ECO:0000313" key="3">
    <source>
        <dbReference type="Proteomes" id="UP000586976"/>
    </source>
</evidence>
<dbReference type="Gene3D" id="1.20.1260.20">
    <property type="entry name" value="PPE superfamily"/>
    <property type="match status" value="1"/>
</dbReference>
<gene>
    <name evidence="2" type="ORF">H1V43_24255</name>
</gene>
<dbReference type="AlphaFoldDB" id="A0A7W2D462"/>
<dbReference type="RefSeq" id="WP_181866044.1">
    <property type="nucleotide sequence ID" value="NZ_JACEQY010000029.1"/>
</dbReference>
<evidence type="ECO:0000313" key="2">
    <source>
        <dbReference type="EMBL" id="MBA4864410.1"/>
    </source>
</evidence>
<organism evidence="2 3">
    <name type="scientific">Streptomyces himalayensis subsp. aureolus</name>
    <dbReference type="NCBI Taxonomy" id="2758039"/>
    <lineage>
        <taxon>Bacteria</taxon>
        <taxon>Bacillati</taxon>
        <taxon>Actinomycetota</taxon>
        <taxon>Actinomycetes</taxon>
        <taxon>Kitasatosporales</taxon>
        <taxon>Streptomycetaceae</taxon>
        <taxon>Streptomyces</taxon>
        <taxon>Streptomyces himalayensis</taxon>
    </lineage>
</organism>
<name>A0A7W2D462_9ACTN</name>
<keyword evidence="3" id="KW-1185">Reference proteome</keyword>
<feature type="region of interest" description="Disordered" evidence="1">
    <location>
        <begin position="210"/>
        <end position="229"/>
    </location>
</feature>
<comment type="caution">
    <text evidence="2">The sequence shown here is derived from an EMBL/GenBank/DDBJ whole genome shotgun (WGS) entry which is preliminary data.</text>
</comment>
<evidence type="ECO:0008006" key="4">
    <source>
        <dbReference type="Google" id="ProtNLM"/>
    </source>
</evidence>
<feature type="compositionally biased region" description="Low complexity" evidence="1">
    <location>
        <begin position="366"/>
        <end position="379"/>
    </location>
</feature>
<dbReference type="Proteomes" id="UP000586976">
    <property type="component" value="Unassembled WGS sequence"/>
</dbReference>
<dbReference type="EMBL" id="JACEQY010000029">
    <property type="protein sequence ID" value="MBA4864410.1"/>
    <property type="molecule type" value="Genomic_DNA"/>
</dbReference>
<feature type="region of interest" description="Disordered" evidence="1">
    <location>
        <begin position="355"/>
        <end position="464"/>
    </location>
</feature>
<accession>A0A7W2D462</accession>
<feature type="compositionally biased region" description="Gly residues" evidence="1">
    <location>
        <begin position="355"/>
        <end position="365"/>
    </location>
</feature>
<evidence type="ECO:0000256" key="1">
    <source>
        <dbReference type="SAM" id="MobiDB-lite"/>
    </source>
</evidence>
<reference evidence="2 3" key="1">
    <citation type="submission" date="2020-07" db="EMBL/GenBank/DDBJ databases">
        <title>Streptomyces isolated from Indian soil.</title>
        <authorList>
            <person name="Mandal S."/>
            <person name="Maiti P.K."/>
        </authorList>
    </citation>
    <scope>NUCLEOTIDE SEQUENCE [LARGE SCALE GENOMIC DNA]</scope>
    <source>
        <strain evidence="2 3">PSKA54</strain>
    </source>
</reference>
<feature type="compositionally biased region" description="Basic and acidic residues" evidence="1">
    <location>
        <begin position="430"/>
        <end position="444"/>
    </location>
</feature>
<feature type="region of interest" description="Disordered" evidence="1">
    <location>
        <begin position="240"/>
        <end position="304"/>
    </location>
</feature>
<feature type="region of interest" description="Disordered" evidence="1">
    <location>
        <begin position="157"/>
        <end position="176"/>
    </location>
</feature>
<feature type="compositionally biased region" description="Gly residues" evidence="1">
    <location>
        <begin position="390"/>
        <end position="401"/>
    </location>
</feature>
<sequence length="464" mass="45593">MGQESIGGSVEYVDANQCFAEKHSTPFGLDYDMDQMKAMVQNADPGAVEKVAEGWAALSKELVGSGGIKETFEAAVKHVTAHWEGESADLFAQRAQVISQKITDSAKYADNTSQSLRGAAVVLADIKPKVLAMEKPNWLEDKGDFLGDLGDRDAKGADDALKSGAGSQAALDNNEGSLSAGREAQLKMAAQMEILGAAYNSRAKELGSWTRVRDEPPPENYPGEPGGFPPAAVVVPTAVAPRSPKAATSGTARGGQAGTISQSKPVAPPSGITGGAHKPTAPQPQVSTAIDGVSGGRTGAPTVGGVGTVGGGSAGGGAVGGGAGLVGGVPGGAAGAGGARGAMAGRGGMAGRAGTGAGTGAGAAKGGAARAGGLARQSGGVVGGTPKSGTGAGRGTAGGSGLHRSRGAAGGAGASRKGGMVGVPGARTGKPKDQEGREGERPDYLVEDEETWTPQTNAAPRVIE</sequence>